<dbReference type="PANTHER" id="PTHR30468:SF1">
    <property type="entry name" value="ALPHA-KETOGLUTARATE-DEPENDENT SULFONATE DIOXYGENASE"/>
    <property type="match status" value="1"/>
</dbReference>
<keyword evidence="3 7" id="KW-0223">Dioxygenase</keyword>
<organism evidence="7 8">
    <name type="scientific">Rhizorhabdus dicambivorans</name>
    <dbReference type="NCBI Taxonomy" id="1850238"/>
    <lineage>
        <taxon>Bacteria</taxon>
        <taxon>Pseudomonadati</taxon>
        <taxon>Pseudomonadota</taxon>
        <taxon>Alphaproteobacteria</taxon>
        <taxon>Sphingomonadales</taxon>
        <taxon>Sphingomonadaceae</taxon>
        <taxon>Rhizorhabdus</taxon>
    </lineage>
</organism>
<proteinExistence type="inferred from homology"/>
<dbReference type="GO" id="GO:0005737">
    <property type="term" value="C:cytoplasm"/>
    <property type="evidence" value="ECO:0007669"/>
    <property type="project" value="TreeGrafter"/>
</dbReference>
<name>A0A2A4FZD8_9SPHN</name>
<dbReference type="Pfam" id="PF02668">
    <property type="entry name" value="TauD"/>
    <property type="match status" value="1"/>
</dbReference>
<dbReference type="EMBL" id="NWUF01000005">
    <property type="protein sequence ID" value="PCE43100.1"/>
    <property type="molecule type" value="Genomic_DNA"/>
</dbReference>
<evidence type="ECO:0000256" key="5">
    <source>
        <dbReference type="ARBA" id="ARBA00023004"/>
    </source>
</evidence>
<dbReference type="AlphaFoldDB" id="A0A2A4FZD8"/>
<dbReference type="PANTHER" id="PTHR30468">
    <property type="entry name" value="ALPHA-KETOGLUTARATE-DEPENDENT SULFONATE DIOXYGENASE"/>
    <property type="match status" value="1"/>
</dbReference>
<evidence type="ECO:0000256" key="4">
    <source>
        <dbReference type="ARBA" id="ARBA00023002"/>
    </source>
</evidence>
<evidence type="ECO:0000256" key="1">
    <source>
        <dbReference type="ARBA" id="ARBA00005896"/>
    </source>
</evidence>
<dbReference type="Gene3D" id="3.60.130.10">
    <property type="entry name" value="Clavaminate synthase-like"/>
    <property type="match status" value="1"/>
</dbReference>
<gene>
    <name evidence="7" type="ORF">COO09_07320</name>
</gene>
<protein>
    <submittedName>
        <fullName evidence="7">Taurine dioxygenase</fullName>
    </submittedName>
</protein>
<dbReference type="OrthoDB" id="7209371at2"/>
<keyword evidence="8" id="KW-1185">Reference proteome</keyword>
<keyword evidence="5" id="KW-0408">Iron</keyword>
<accession>A0A2A4FZD8</accession>
<dbReference type="Proteomes" id="UP000218934">
    <property type="component" value="Unassembled WGS sequence"/>
</dbReference>
<comment type="similarity">
    <text evidence="1">Belongs to the TfdA dioxygenase family.</text>
</comment>
<dbReference type="RefSeq" id="WP_066962295.1">
    <property type="nucleotide sequence ID" value="NZ_CP023449.1"/>
</dbReference>
<dbReference type="InterPro" id="IPR003819">
    <property type="entry name" value="TauD/TfdA-like"/>
</dbReference>
<evidence type="ECO:0000256" key="3">
    <source>
        <dbReference type="ARBA" id="ARBA00022964"/>
    </source>
</evidence>
<comment type="caution">
    <text evidence="7">The sequence shown here is derived from an EMBL/GenBank/DDBJ whole genome shotgun (WGS) entry which is preliminary data.</text>
</comment>
<keyword evidence="4" id="KW-0560">Oxidoreductase</keyword>
<dbReference type="GO" id="GO:0046872">
    <property type="term" value="F:metal ion binding"/>
    <property type="evidence" value="ECO:0007669"/>
    <property type="project" value="UniProtKB-KW"/>
</dbReference>
<reference evidence="7 8" key="1">
    <citation type="submission" date="2017-09" db="EMBL/GenBank/DDBJ databases">
        <title>The Catabolism of 3,6-Dichlorosalicylic acid is Initiated by the Cytochrome P450 Monooxygenase DsmABC in Rhizorhabdus dicambivorans Ndbn-20.</title>
        <authorList>
            <person name="Na L."/>
        </authorList>
    </citation>
    <scope>NUCLEOTIDE SEQUENCE [LARGE SCALE GENOMIC DNA]</scope>
    <source>
        <strain evidence="7 8">Ndbn-20m</strain>
    </source>
</reference>
<evidence type="ECO:0000313" key="7">
    <source>
        <dbReference type="EMBL" id="PCE43100.1"/>
    </source>
</evidence>
<evidence type="ECO:0000256" key="2">
    <source>
        <dbReference type="ARBA" id="ARBA00022723"/>
    </source>
</evidence>
<feature type="domain" description="TauD/TfdA-like" evidence="6">
    <location>
        <begin position="28"/>
        <end position="283"/>
    </location>
</feature>
<dbReference type="SUPFAM" id="SSF51197">
    <property type="entry name" value="Clavaminate synthase-like"/>
    <property type="match status" value="1"/>
</dbReference>
<keyword evidence="2" id="KW-0479">Metal-binding</keyword>
<evidence type="ECO:0000313" key="8">
    <source>
        <dbReference type="Proteomes" id="UP000218934"/>
    </source>
</evidence>
<dbReference type="KEGG" id="rdi:CMV14_17535"/>
<dbReference type="GO" id="GO:0016706">
    <property type="term" value="F:2-oxoglutarate-dependent dioxygenase activity"/>
    <property type="evidence" value="ECO:0007669"/>
    <property type="project" value="UniProtKB-ARBA"/>
</dbReference>
<evidence type="ECO:0000259" key="6">
    <source>
        <dbReference type="Pfam" id="PF02668"/>
    </source>
</evidence>
<sequence>MSAQAETYNVEDYAETYRTPTGMTVKILEPEIGAELSGVDLSQPLRTDTGNDIRAALLRHGVVFFRNQRLDYERHVELASFFGNVIRDGQDQSRPEIFMVKGAGGARDQSANRWHSDACYQAIPPSVSLLRSITVPRLGGDTCFASAVAAYNGLSDEMKERIGHLRYNTDILYATRRSVHASPERYAEMRLKYPPCDHPVVRIHPETGERTLFVNEAYSMGIVGMEQEAAMALIRELSDEFRRPEYQVRFKWTPDALAIWDNRLVQHYAVANQAGDRYLERITVEGTPTLSSADWKAMGNRIAEPA</sequence>
<dbReference type="InterPro" id="IPR051323">
    <property type="entry name" value="AtsK-like"/>
</dbReference>
<dbReference type="InterPro" id="IPR042098">
    <property type="entry name" value="TauD-like_sf"/>
</dbReference>